<keyword evidence="1 2" id="KW-0732">Signal</keyword>
<evidence type="ECO:0000256" key="3">
    <source>
        <dbReference type="SAM" id="MobiDB-lite"/>
    </source>
</evidence>
<dbReference type="InterPro" id="IPR004843">
    <property type="entry name" value="Calcineurin-like_PHP"/>
</dbReference>
<dbReference type="Pfam" id="PF02872">
    <property type="entry name" value="5_nucleotid_C"/>
    <property type="match status" value="1"/>
</dbReference>
<proteinExistence type="inferred from homology"/>
<name>A0ABU9DE50_9PROT</name>
<dbReference type="EMBL" id="JBBPCO010000015">
    <property type="protein sequence ID" value="MEK8090733.1"/>
    <property type="molecule type" value="Genomic_DNA"/>
</dbReference>
<evidence type="ECO:0000256" key="1">
    <source>
        <dbReference type="ARBA" id="ARBA00022729"/>
    </source>
</evidence>
<feature type="chain" id="PRO_5045010053" evidence="2">
    <location>
        <begin position="26"/>
        <end position="530"/>
    </location>
</feature>
<keyword evidence="2" id="KW-0547">Nucleotide-binding</keyword>
<feature type="domain" description="5'-Nucleotidase C-terminal" evidence="5">
    <location>
        <begin position="336"/>
        <end position="490"/>
    </location>
</feature>
<evidence type="ECO:0000313" key="7">
    <source>
        <dbReference type="Proteomes" id="UP001446205"/>
    </source>
</evidence>
<dbReference type="InterPro" id="IPR029052">
    <property type="entry name" value="Metallo-depent_PP-like"/>
</dbReference>
<sequence>MKDFRRFASLLGGALLLAGASVALAASGATGTVTILHTNDSHGRYLSFPVAPGNATAQTGDPGRSPQSFPHQGEVNGFARLASAIESIRRERGADNVLLLHGGDTFSDDLLGNITKGEATIRLMNAVGYQYMALGNHDFDYGAEQTRKLQELASFPMRGANVIDKASGKPFLGEPVQVFKIGGLKVGVLALGYHNTAQTGSPKNTESLRFESGIEAARRYVPVLRRKADLVVVLSHQGSKVDRLLARKVPGIDIIVGAHSHDFIEPPERTGNTWMVQALSDSAVLGELRVAMEKGRISSVQGQGHVLWSDQYPPDPAIEKLVRQMREPHEAELEAVIGQAAERIGRQYKSESPFDHLAGEMMMRHAKAEVAFLPGVGYGVSLMPGPIRREQLYTLLPHPSRLVTMRLTGAQIQEILEQSATNQKPDDPMDAVGGLIQTAGLRWTVDLSRPSGQRIRDVAVGDSPLDPERSYRVVTHSGMLAGIHRYETFADGADIRKAEETVTEVVEKGFRQAGPLRPKVGYVTLIKAEE</sequence>
<evidence type="ECO:0000259" key="5">
    <source>
        <dbReference type="Pfam" id="PF02872"/>
    </source>
</evidence>
<dbReference type="Gene3D" id="3.90.780.10">
    <property type="entry name" value="5'-Nucleotidase, C-terminal domain"/>
    <property type="match status" value="1"/>
</dbReference>
<dbReference type="PANTHER" id="PTHR11575:SF24">
    <property type="entry name" value="5'-NUCLEOTIDASE"/>
    <property type="match status" value="1"/>
</dbReference>
<dbReference type="RefSeq" id="WP_341371789.1">
    <property type="nucleotide sequence ID" value="NZ_JBBPCO010000015.1"/>
</dbReference>
<comment type="caution">
    <text evidence="6">The sequence shown here is derived from an EMBL/GenBank/DDBJ whole genome shotgun (WGS) entry which is preliminary data.</text>
</comment>
<feature type="signal peptide" evidence="2">
    <location>
        <begin position="1"/>
        <end position="25"/>
    </location>
</feature>
<dbReference type="InterPro" id="IPR006179">
    <property type="entry name" value="5_nucleotidase/apyrase"/>
</dbReference>
<gene>
    <name evidence="6" type="ORF">WOB96_13325</name>
</gene>
<dbReference type="Proteomes" id="UP001446205">
    <property type="component" value="Unassembled WGS sequence"/>
</dbReference>
<comment type="similarity">
    <text evidence="2">Belongs to the 5'-nucleotidase family.</text>
</comment>
<accession>A0ABU9DE50</accession>
<dbReference type="PRINTS" id="PR01607">
    <property type="entry name" value="APYRASEFAMLY"/>
</dbReference>
<dbReference type="CDD" id="cd00845">
    <property type="entry name" value="MPP_UshA_N_like"/>
    <property type="match status" value="1"/>
</dbReference>
<dbReference type="Gene3D" id="3.60.21.10">
    <property type="match status" value="1"/>
</dbReference>
<reference evidence="6 7" key="1">
    <citation type="submission" date="2024-04" db="EMBL/GenBank/DDBJ databases">
        <authorList>
            <person name="Abashina T."/>
            <person name="Shaikin A."/>
        </authorList>
    </citation>
    <scope>NUCLEOTIDE SEQUENCE [LARGE SCALE GENOMIC DNA]</scope>
    <source>
        <strain evidence="6 7">AAFK</strain>
    </source>
</reference>
<dbReference type="Pfam" id="PF00149">
    <property type="entry name" value="Metallophos"/>
    <property type="match status" value="1"/>
</dbReference>
<feature type="compositionally biased region" description="Polar residues" evidence="3">
    <location>
        <begin position="55"/>
        <end position="70"/>
    </location>
</feature>
<feature type="region of interest" description="Disordered" evidence="3">
    <location>
        <begin position="51"/>
        <end position="71"/>
    </location>
</feature>
<evidence type="ECO:0000256" key="2">
    <source>
        <dbReference type="RuleBase" id="RU362119"/>
    </source>
</evidence>
<dbReference type="InterPro" id="IPR036907">
    <property type="entry name" value="5'-Nucleotdase_C_sf"/>
</dbReference>
<organism evidence="6 7">
    <name type="scientific">Thermithiobacillus plumbiphilus</name>
    <dbReference type="NCBI Taxonomy" id="1729899"/>
    <lineage>
        <taxon>Bacteria</taxon>
        <taxon>Pseudomonadati</taxon>
        <taxon>Pseudomonadota</taxon>
        <taxon>Acidithiobacillia</taxon>
        <taxon>Acidithiobacillales</taxon>
        <taxon>Thermithiobacillaceae</taxon>
        <taxon>Thermithiobacillus</taxon>
    </lineage>
</organism>
<dbReference type="SUPFAM" id="SSF55816">
    <property type="entry name" value="5'-nucleotidase (syn. UDP-sugar hydrolase), C-terminal domain"/>
    <property type="match status" value="1"/>
</dbReference>
<feature type="domain" description="Calcineurin-like phosphoesterase" evidence="4">
    <location>
        <begin position="34"/>
        <end position="262"/>
    </location>
</feature>
<evidence type="ECO:0000259" key="4">
    <source>
        <dbReference type="Pfam" id="PF00149"/>
    </source>
</evidence>
<dbReference type="GO" id="GO:0016787">
    <property type="term" value="F:hydrolase activity"/>
    <property type="evidence" value="ECO:0007669"/>
    <property type="project" value="UniProtKB-KW"/>
</dbReference>
<keyword evidence="7" id="KW-1185">Reference proteome</keyword>
<dbReference type="InterPro" id="IPR008334">
    <property type="entry name" value="5'-Nucleotdase_C"/>
</dbReference>
<keyword evidence="2 6" id="KW-0378">Hydrolase</keyword>
<evidence type="ECO:0000313" key="6">
    <source>
        <dbReference type="EMBL" id="MEK8090733.1"/>
    </source>
</evidence>
<protein>
    <submittedName>
        <fullName evidence="6">Bifunctional UDP-sugar hydrolase/5'-nucleotidase</fullName>
    </submittedName>
</protein>
<dbReference type="PANTHER" id="PTHR11575">
    <property type="entry name" value="5'-NUCLEOTIDASE-RELATED"/>
    <property type="match status" value="1"/>
</dbReference>
<dbReference type="SUPFAM" id="SSF56300">
    <property type="entry name" value="Metallo-dependent phosphatases"/>
    <property type="match status" value="1"/>
</dbReference>